<organism evidence="1 2">
    <name type="scientific">Hibiscus sabdariffa</name>
    <name type="common">roselle</name>
    <dbReference type="NCBI Taxonomy" id="183260"/>
    <lineage>
        <taxon>Eukaryota</taxon>
        <taxon>Viridiplantae</taxon>
        <taxon>Streptophyta</taxon>
        <taxon>Embryophyta</taxon>
        <taxon>Tracheophyta</taxon>
        <taxon>Spermatophyta</taxon>
        <taxon>Magnoliopsida</taxon>
        <taxon>eudicotyledons</taxon>
        <taxon>Gunneridae</taxon>
        <taxon>Pentapetalae</taxon>
        <taxon>rosids</taxon>
        <taxon>malvids</taxon>
        <taxon>Malvales</taxon>
        <taxon>Malvaceae</taxon>
        <taxon>Malvoideae</taxon>
        <taxon>Hibiscus</taxon>
    </lineage>
</organism>
<evidence type="ECO:0000313" key="2">
    <source>
        <dbReference type="Proteomes" id="UP001396334"/>
    </source>
</evidence>
<accession>A0ABR2RT07</accession>
<gene>
    <name evidence="1" type="ORF">V6N11_007208</name>
</gene>
<protein>
    <submittedName>
        <fullName evidence="1">Uncharacterized protein</fullName>
    </submittedName>
</protein>
<comment type="caution">
    <text evidence="1">The sequence shown here is derived from an EMBL/GenBank/DDBJ whole genome shotgun (WGS) entry which is preliminary data.</text>
</comment>
<dbReference type="InterPro" id="IPR038071">
    <property type="entry name" value="UROD/MetE-like_sf"/>
</dbReference>
<evidence type="ECO:0000313" key="1">
    <source>
        <dbReference type="EMBL" id="KAK9016128.1"/>
    </source>
</evidence>
<keyword evidence="2" id="KW-1185">Reference proteome</keyword>
<dbReference type="Gene3D" id="3.20.20.210">
    <property type="match status" value="1"/>
</dbReference>
<proteinExistence type="predicted"/>
<dbReference type="Proteomes" id="UP001396334">
    <property type="component" value="Unassembled WGS sequence"/>
</dbReference>
<sequence>MKKNSTNVQKNKYTALPFETQNSVSCSSLSAFTSLLFPPKISSQSNHKPGLFHCSLGETVVEPKAVATAETLLLNAVQGHDVERPLVWLMRQAGGTRRQKMLIFLLRFHSSHGKFSSLMGLRSGYLQPIAASADVDQVREFNPEESVPCVGEALTLLQEVLHSLRPQWQSSLYSFRVLDDWKQIVDAVSNSKTHPGVDVGIGQLT</sequence>
<reference evidence="1 2" key="1">
    <citation type="journal article" date="2024" name="G3 (Bethesda)">
        <title>Genome assembly of Hibiscus sabdariffa L. provides insights into metabolisms of medicinal natural products.</title>
        <authorList>
            <person name="Kim T."/>
        </authorList>
    </citation>
    <scope>NUCLEOTIDE SEQUENCE [LARGE SCALE GENOMIC DNA]</scope>
    <source>
        <strain evidence="1">TK-2024</strain>
        <tissue evidence="1">Old leaves</tissue>
    </source>
</reference>
<name>A0ABR2RT07_9ROSI</name>
<dbReference type="EMBL" id="JBBPBN010000021">
    <property type="protein sequence ID" value="KAK9016128.1"/>
    <property type="molecule type" value="Genomic_DNA"/>
</dbReference>